<sequence>MPDPGIFQFIGESVDAALISFVMATVAEVIPAIMPIATLGVTIYFAIMGYMMIAGRLQNPAGAVMIQGVKFLVISALALSVSGYNTWIVDVIRGLEDGLVAAFSGTAGAAPMSVYATIDTTLGQGWDIAADLWEQAGNRGLTEIPMAIGEYVNAIVIGIATLVVGLPAGAMIVVAKATLTLLLGVGPLFVMCLMFPVTAKWFEQWFAQVMTAIMTIALVAAVAAFMMKIFAAFIGTVDITGEQNTLFTALSLSVLSIVILLLLYRVGGLAAGLAGGMSAATITFGQMAAGAASVAGMPGRLGCGANDMLNPVSNRLDPETGLQTSSSRLEHVAMGRSIFVPNPAYRNALQDRLKSTLSGKNSVKERK</sequence>
<feature type="transmembrane region" description="Helical" evidence="5">
    <location>
        <begin position="205"/>
        <end position="234"/>
    </location>
</feature>
<dbReference type="Proteomes" id="UP001431235">
    <property type="component" value="Unassembled WGS sequence"/>
</dbReference>
<feature type="transmembrane region" description="Helical" evidence="5">
    <location>
        <begin position="151"/>
        <end position="174"/>
    </location>
</feature>
<evidence type="ECO:0000313" key="6">
    <source>
        <dbReference type="EMBL" id="MCL7714071.1"/>
    </source>
</evidence>
<comment type="subcellular location">
    <subcellularLocation>
        <location evidence="1">Membrane</location>
        <topology evidence="1">Multi-pass membrane protein</topology>
    </subcellularLocation>
</comment>
<dbReference type="InterPro" id="IPR007688">
    <property type="entry name" value="Conjugal_tfr_TrbL/VirB6"/>
</dbReference>
<feature type="transmembrane region" description="Helical" evidence="5">
    <location>
        <begin position="33"/>
        <end position="53"/>
    </location>
</feature>
<reference evidence="6 7" key="1">
    <citation type="submission" date="2021-08" db="EMBL/GenBank/DDBJ databases">
        <title>Novel members of of the genus Stenotrophomonas from differernt environment.</title>
        <authorList>
            <person name="Deng Y."/>
        </authorList>
    </citation>
    <scope>NUCLEOTIDE SEQUENCE [LARGE SCALE GENOMIC DNA]</scope>
    <source>
        <strain evidence="6 7">CPCC 101365</strain>
    </source>
</reference>
<protein>
    <submittedName>
        <fullName evidence="6">Type IV secretion system protein</fullName>
    </submittedName>
</protein>
<proteinExistence type="predicted"/>
<accession>A0ABT0SFH5</accession>
<dbReference type="Pfam" id="PF04610">
    <property type="entry name" value="TrbL"/>
    <property type="match status" value="1"/>
</dbReference>
<evidence type="ECO:0000256" key="2">
    <source>
        <dbReference type="ARBA" id="ARBA00022692"/>
    </source>
</evidence>
<feature type="transmembrane region" description="Helical" evidence="5">
    <location>
        <begin position="246"/>
        <end position="264"/>
    </location>
</feature>
<name>A0ABT0SFH5_9GAMM</name>
<organism evidence="6 7">
    <name type="scientific">Stenotrophomonas mori</name>
    <dbReference type="NCBI Taxonomy" id="2871096"/>
    <lineage>
        <taxon>Bacteria</taxon>
        <taxon>Pseudomonadati</taxon>
        <taxon>Pseudomonadota</taxon>
        <taxon>Gammaproteobacteria</taxon>
        <taxon>Lysobacterales</taxon>
        <taxon>Lysobacteraceae</taxon>
        <taxon>Stenotrophomonas</taxon>
    </lineage>
</organism>
<dbReference type="EMBL" id="JAIKTS010000001">
    <property type="protein sequence ID" value="MCL7714071.1"/>
    <property type="molecule type" value="Genomic_DNA"/>
</dbReference>
<evidence type="ECO:0000313" key="7">
    <source>
        <dbReference type="Proteomes" id="UP001431235"/>
    </source>
</evidence>
<evidence type="ECO:0000256" key="3">
    <source>
        <dbReference type="ARBA" id="ARBA00022989"/>
    </source>
</evidence>
<keyword evidence="4 5" id="KW-0472">Membrane</keyword>
<comment type="caution">
    <text evidence="6">The sequence shown here is derived from an EMBL/GenBank/DDBJ whole genome shotgun (WGS) entry which is preliminary data.</text>
</comment>
<evidence type="ECO:0000256" key="5">
    <source>
        <dbReference type="SAM" id="Phobius"/>
    </source>
</evidence>
<gene>
    <name evidence="6" type="ORF">K5L01_05285</name>
</gene>
<evidence type="ECO:0000256" key="4">
    <source>
        <dbReference type="ARBA" id="ARBA00023136"/>
    </source>
</evidence>
<dbReference type="RefSeq" id="WP_250062576.1">
    <property type="nucleotide sequence ID" value="NZ_JAIKTS010000001.1"/>
</dbReference>
<keyword evidence="2 5" id="KW-0812">Transmembrane</keyword>
<feature type="transmembrane region" description="Helical" evidence="5">
    <location>
        <begin position="181"/>
        <end position="199"/>
    </location>
</feature>
<evidence type="ECO:0000256" key="1">
    <source>
        <dbReference type="ARBA" id="ARBA00004141"/>
    </source>
</evidence>
<keyword evidence="3 5" id="KW-1133">Transmembrane helix</keyword>
<feature type="transmembrane region" description="Helical" evidence="5">
    <location>
        <begin position="6"/>
        <end position="26"/>
    </location>
</feature>
<feature type="transmembrane region" description="Helical" evidence="5">
    <location>
        <begin position="65"/>
        <end position="87"/>
    </location>
</feature>
<feature type="transmembrane region" description="Helical" evidence="5">
    <location>
        <begin position="99"/>
        <end position="118"/>
    </location>
</feature>
<keyword evidence="7" id="KW-1185">Reference proteome</keyword>